<evidence type="ECO:0000259" key="5">
    <source>
        <dbReference type="PROSITE" id="PS50045"/>
    </source>
</evidence>
<dbReference type="Proteomes" id="UP000248395">
    <property type="component" value="Unassembled WGS sequence"/>
</dbReference>
<keyword evidence="1" id="KW-0547">Nucleotide-binding</keyword>
<keyword evidence="4" id="KW-0804">Transcription</keyword>
<dbReference type="InterPro" id="IPR027417">
    <property type="entry name" value="P-loop_NTPase"/>
</dbReference>
<dbReference type="Gene3D" id="3.40.50.300">
    <property type="entry name" value="P-loop containing nucleotide triphosphate hydrolases"/>
    <property type="match status" value="1"/>
</dbReference>
<proteinExistence type="predicted"/>
<dbReference type="PROSITE" id="PS00676">
    <property type="entry name" value="SIGMA54_INTERACT_2"/>
    <property type="match status" value="1"/>
</dbReference>
<dbReference type="EMBL" id="QJKC01000012">
    <property type="protein sequence ID" value="PXX44635.1"/>
    <property type="molecule type" value="Genomic_DNA"/>
</dbReference>
<dbReference type="InterPro" id="IPR035965">
    <property type="entry name" value="PAS-like_dom_sf"/>
</dbReference>
<evidence type="ECO:0000256" key="3">
    <source>
        <dbReference type="ARBA" id="ARBA00023015"/>
    </source>
</evidence>
<keyword evidence="3" id="KW-0805">Transcription regulation</keyword>
<dbReference type="OrthoDB" id="9761705at2"/>
<keyword evidence="7" id="KW-1185">Reference proteome</keyword>
<dbReference type="Gene3D" id="1.10.10.60">
    <property type="entry name" value="Homeodomain-like"/>
    <property type="match status" value="1"/>
</dbReference>
<organism evidence="6 7">
    <name type="scientific">Aquitalea magnusonii</name>
    <dbReference type="NCBI Taxonomy" id="332411"/>
    <lineage>
        <taxon>Bacteria</taxon>
        <taxon>Pseudomonadati</taxon>
        <taxon>Pseudomonadota</taxon>
        <taxon>Betaproteobacteria</taxon>
        <taxon>Neisseriales</taxon>
        <taxon>Chromobacteriaceae</taxon>
        <taxon>Aquitalea</taxon>
    </lineage>
</organism>
<name>A0A318J6M8_9NEIS</name>
<dbReference type="InterPro" id="IPR013656">
    <property type="entry name" value="PAS_4"/>
</dbReference>
<evidence type="ECO:0000256" key="4">
    <source>
        <dbReference type="ARBA" id="ARBA00023163"/>
    </source>
</evidence>
<dbReference type="Pfam" id="PF00158">
    <property type="entry name" value="Sigma54_activat"/>
    <property type="match status" value="1"/>
</dbReference>
<dbReference type="PANTHER" id="PTHR32071">
    <property type="entry name" value="TRANSCRIPTIONAL REGULATORY PROTEIN"/>
    <property type="match status" value="1"/>
</dbReference>
<dbReference type="FunFam" id="3.40.50.300:FF:000006">
    <property type="entry name" value="DNA-binding transcriptional regulator NtrC"/>
    <property type="match status" value="1"/>
</dbReference>
<dbReference type="Gene3D" id="1.10.8.60">
    <property type="match status" value="1"/>
</dbReference>
<dbReference type="InterPro" id="IPR058031">
    <property type="entry name" value="AAA_lid_NorR"/>
</dbReference>
<dbReference type="InterPro" id="IPR002078">
    <property type="entry name" value="Sigma_54_int"/>
</dbReference>
<dbReference type="Pfam" id="PF02954">
    <property type="entry name" value="HTH_8"/>
    <property type="match status" value="1"/>
</dbReference>
<dbReference type="PROSITE" id="PS50045">
    <property type="entry name" value="SIGMA54_INTERACT_4"/>
    <property type="match status" value="1"/>
</dbReference>
<dbReference type="GO" id="GO:0005524">
    <property type="term" value="F:ATP binding"/>
    <property type="evidence" value="ECO:0007669"/>
    <property type="project" value="UniProtKB-KW"/>
</dbReference>
<dbReference type="CDD" id="cd00009">
    <property type="entry name" value="AAA"/>
    <property type="match status" value="1"/>
</dbReference>
<dbReference type="InterPro" id="IPR009057">
    <property type="entry name" value="Homeodomain-like_sf"/>
</dbReference>
<dbReference type="PROSITE" id="PS00675">
    <property type="entry name" value="SIGMA54_INTERACT_1"/>
    <property type="match status" value="1"/>
</dbReference>
<dbReference type="Pfam" id="PF25601">
    <property type="entry name" value="AAA_lid_14"/>
    <property type="match status" value="1"/>
</dbReference>
<dbReference type="SUPFAM" id="SSF55785">
    <property type="entry name" value="PYP-like sensor domain (PAS domain)"/>
    <property type="match status" value="1"/>
</dbReference>
<accession>A0A318J6M8</accession>
<comment type="caution">
    <text evidence="6">The sequence shown here is derived from an EMBL/GenBank/DDBJ whole genome shotgun (WGS) entry which is preliminary data.</text>
</comment>
<dbReference type="InterPro" id="IPR002197">
    <property type="entry name" value="HTH_Fis"/>
</dbReference>
<dbReference type="InterPro" id="IPR025662">
    <property type="entry name" value="Sigma_54_int_dom_ATP-bd_1"/>
</dbReference>
<dbReference type="CDD" id="cd00130">
    <property type="entry name" value="PAS"/>
    <property type="match status" value="1"/>
</dbReference>
<feature type="domain" description="Sigma-54 factor interaction" evidence="5">
    <location>
        <begin position="134"/>
        <end position="360"/>
    </location>
</feature>
<dbReference type="SMART" id="SM00382">
    <property type="entry name" value="AAA"/>
    <property type="match status" value="1"/>
</dbReference>
<evidence type="ECO:0000313" key="7">
    <source>
        <dbReference type="Proteomes" id="UP000248395"/>
    </source>
</evidence>
<evidence type="ECO:0000256" key="2">
    <source>
        <dbReference type="ARBA" id="ARBA00022840"/>
    </source>
</evidence>
<dbReference type="RefSeq" id="WP_059287163.1">
    <property type="nucleotide sequence ID" value="NZ_LNQU01000158.1"/>
</dbReference>
<evidence type="ECO:0000313" key="6">
    <source>
        <dbReference type="EMBL" id="PXX44635.1"/>
    </source>
</evidence>
<dbReference type="SUPFAM" id="SSF46689">
    <property type="entry name" value="Homeodomain-like"/>
    <property type="match status" value="1"/>
</dbReference>
<reference evidence="6 7" key="1">
    <citation type="submission" date="2018-05" db="EMBL/GenBank/DDBJ databases">
        <title>Genomic Encyclopedia of Type Strains, Phase IV (KMG-IV): sequencing the most valuable type-strain genomes for metagenomic binning, comparative biology and taxonomic classification.</title>
        <authorList>
            <person name="Goeker M."/>
        </authorList>
    </citation>
    <scope>NUCLEOTIDE SEQUENCE [LARGE SCALE GENOMIC DNA]</scope>
    <source>
        <strain evidence="6 7">DSM 25134</strain>
    </source>
</reference>
<dbReference type="SUPFAM" id="SSF52540">
    <property type="entry name" value="P-loop containing nucleoside triphosphate hydrolases"/>
    <property type="match status" value="1"/>
</dbReference>
<sequence length="444" mass="48933">MSPLSNEASLDTISRMLDELSEPRIVITEHFEILHANQAYRAAYGAEAPGRHCYEVSHGYQRPCDEEGESCPLRMTLASGQPERVLHIHRTAHGDEHVDVELMPLADISGHRHLFIEKMKPLQLASSQAAADKMVGRSAVFRRMLLLAQRAAPSSAAVLLIGESGTGKEGLARAIHDSGGAAQRPFIAVDCASLSETLLESELFGYEKGAFTGANQRKQGLVEAAHGGTLFLDEIGDLPLSQQVKLLRLLESGSFRRVGGINSIPASFRLIAATHRNLAAMVESGSFRADLYYRLAVFPIRLPPLRERREDIPLLAASLLERVAPGRRLQLEPAALQWLLQQPFNGNIRELRNLLERASLLSDGDVITLENLCADEWNSTPPATPAMQDFHCGLLPLEQLESQYLQWAVEHSGLSRQQLASALQLTERTLYRRLAGRQKKAPAS</sequence>
<dbReference type="InterPro" id="IPR003593">
    <property type="entry name" value="AAA+_ATPase"/>
</dbReference>
<protein>
    <submittedName>
        <fullName evidence="6">Fis family sigma54 specific transcriptional regulator</fullName>
    </submittedName>
</protein>
<keyword evidence="2" id="KW-0067">ATP-binding</keyword>
<dbReference type="Pfam" id="PF08448">
    <property type="entry name" value="PAS_4"/>
    <property type="match status" value="1"/>
</dbReference>
<gene>
    <name evidence="6" type="ORF">DFR38_11254</name>
</gene>
<dbReference type="Gene3D" id="3.30.450.20">
    <property type="entry name" value="PAS domain"/>
    <property type="match status" value="1"/>
</dbReference>
<dbReference type="InterPro" id="IPR000014">
    <property type="entry name" value="PAS"/>
</dbReference>
<evidence type="ECO:0000256" key="1">
    <source>
        <dbReference type="ARBA" id="ARBA00022741"/>
    </source>
</evidence>
<dbReference type="AlphaFoldDB" id="A0A318J6M8"/>
<dbReference type="InterPro" id="IPR025943">
    <property type="entry name" value="Sigma_54_int_dom_ATP-bd_2"/>
</dbReference>
<dbReference type="GO" id="GO:0006355">
    <property type="term" value="P:regulation of DNA-templated transcription"/>
    <property type="evidence" value="ECO:0007669"/>
    <property type="project" value="InterPro"/>
</dbReference>
<dbReference type="GO" id="GO:0043565">
    <property type="term" value="F:sequence-specific DNA binding"/>
    <property type="evidence" value="ECO:0007669"/>
    <property type="project" value="InterPro"/>
</dbReference>